<keyword evidence="7" id="KW-0378">Hydrolase</keyword>
<keyword evidence="4 5" id="KW-0472">Membrane</keyword>
<evidence type="ECO:0000313" key="8">
    <source>
        <dbReference type="Proteomes" id="UP000296706"/>
    </source>
</evidence>
<dbReference type="GO" id="GO:0016020">
    <property type="term" value="C:membrane"/>
    <property type="evidence" value="ECO:0007669"/>
    <property type="project" value="UniProtKB-SubCell"/>
</dbReference>
<evidence type="ECO:0000256" key="1">
    <source>
        <dbReference type="ARBA" id="ARBA00004141"/>
    </source>
</evidence>
<dbReference type="GO" id="GO:0004252">
    <property type="term" value="F:serine-type endopeptidase activity"/>
    <property type="evidence" value="ECO:0007669"/>
    <property type="project" value="InterPro"/>
</dbReference>
<evidence type="ECO:0000256" key="3">
    <source>
        <dbReference type="ARBA" id="ARBA00022989"/>
    </source>
</evidence>
<dbReference type="RefSeq" id="WP_049994103.1">
    <property type="nucleotide sequence ID" value="NZ_CP031310.1"/>
</dbReference>
<name>A0A4D6H9S8_9EURY</name>
<organism evidence="7 8">
    <name type="scientific">Halapricum salinum</name>
    <dbReference type="NCBI Taxonomy" id="1457250"/>
    <lineage>
        <taxon>Archaea</taxon>
        <taxon>Methanobacteriati</taxon>
        <taxon>Methanobacteriota</taxon>
        <taxon>Stenosarchaea group</taxon>
        <taxon>Halobacteria</taxon>
        <taxon>Halobacteriales</taxon>
        <taxon>Haloarculaceae</taxon>
        <taxon>Halapricum</taxon>
    </lineage>
</organism>
<proteinExistence type="predicted"/>
<dbReference type="OrthoDB" id="169619at2157"/>
<protein>
    <submittedName>
        <fullName evidence="7">Rhomboid family intramembrane serine protease</fullName>
    </submittedName>
</protein>
<evidence type="ECO:0000256" key="2">
    <source>
        <dbReference type="ARBA" id="ARBA00022692"/>
    </source>
</evidence>
<dbReference type="AlphaFoldDB" id="A0A4D6H9S8"/>
<keyword evidence="7" id="KW-0645">Protease</keyword>
<feature type="transmembrane region" description="Helical" evidence="5">
    <location>
        <begin position="112"/>
        <end position="129"/>
    </location>
</feature>
<gene>
    <name evidence="7" type="ORF">DV733_05105</name>
</gene>
<keyword evidence="8" id="KW-1185">Reference proteome</keyword>
<feature type="transmembrane region" description="Helical" evidence="5">
    <location>
        <begin position="48"/>
        <end position="75"/>
    </location>
</feature>
<dbReference type="Pfam" id="PF01694">
    <property type="entry name" value="Rhomboid"/>
    <property type="match status" value="1"/>
</dbReference>
<dbReference type="PANTHER" id="PTHR43066">
    <property type="entry name" value="RHOMBOID-RELATED PROTEIN"/>
    <property type="match status" value="1"/>
</dbReference>
<dbReference type="InterPro" id="IPR035952">
    <property type="entry name" value="Rhomboid-like_sf"/>
</dbReference>
<evidence type="ECO:0000259" key="6">
    <source>
        <dbReference type="Pfam" id="PF01694"/>
    </source>
</evidence>
<sequence length="207" mass="21830">MDDSASPTLTLALLMVVVVAVQTFLRLFGVDPWTFALAWPLTERPWTLVTSVFAHAGFGHLLTNLVGLAILGLLLERRTSPIRFYTFFLATGIVAGVMQVTVATHVLGQPAAVLGASGAVFALFGYVLAGNRLTKAAASGISIRPRTQLLAIVTVAVVLTVVTAGQRDALIAHFTGLVLGIVAGRDHLLRPGQPEPTDRVGTDVPGR</sequence>
<keyword evidence="2 5" id="KW-0812">Transmembrane</keyword>
<feature type="transmembrane region" description="Helical" evidence="5">
    <location>
        <begin position="9"/>
        <end position="28"/>
    </location>
</feature>
<dbReference type="EMBL" id="CP031310">
    <property type="protein sequence ID" value="QCC50659.1"/>
    <property type="molecule type" value="Genomic_DNA"/>
</dbReference>
<evidence type="ECO:0000313" key="7">
    <source>
        <dbReference type="EMBL" id="QCC50659.1"/>
    </source>
</evidence>
<reference evidence="7 8" key="1">
    <citation type="journal article" date="2019" name="Nat. Commun.">
        <title>A new type of DNA phosphorothioation-based antiviral system in archaea.</title>
        <authorList>
            <person name="Xiong L."/>
            <person name="Liu S."/>
            <person name="Chen S."/>
            <person name="Xiao Y."/>
            <person name="Zhu B."/>
            <person name="Gao Y."/>
            <person name="Zhang Y."/>
            <person name="Chen B."/>
            <person name="Luo J."/>
            <person name="Deng Z."/>
            <person name="Chen X."/>
            <person name="Wang L."/>
            <person name="Chen S."/>
        </authorList>
    </citation>
    <scope>NUCLEOTIDE SEQUENCE [LARGE SCALE GENOMIC DNA]</scope>
    <source>
        <strain evidence="7 8">CBA1105</strain>
    </source>
</reference>
<dbReference type="SUPFAM" id="SSF144091">
    <property type="entry name" value="Rhomboid-like"/>
    <property type="match status" value="1"/>
</dbReference>
<evidence type="ECO:0000256" key="4">
    <source>
        <dbReference type="ARBA" id="ARBA00023136"/>
    </source>
</evidence>
<keyword evidence="3 5" id="KW-1133">Transmembrane helix</keyword>
<dbReference type="GeneID" id="39847220"/>
<feature type="transmembrane region" description="Helical" evidence="5">
    <location>
        <begin position="87"/>
        <end position="106"/>
    </location>
</feature>
<feature type="domain" description="Peptidase S54 rhomboid" evidence="6">
    <location>
        <begin position="44"/>
        <end position="184"/>
    </location>
</feature>
<feature type="transmembrane region" description="Helical" evidence="5">
    <location>
        <begin position="149"/>
        <end position="165"/>
    </location>
</feature>
<evidence type="ECO:0000256" key="5">
    <source>
        <dbReference type="SAM" id="Phobius"/>
    </source>
</evidence>
<dbReference type="InterPro" id="IPR022764">
    <property type="entry name" value="Peptidase_S54_rhomboid_dom"/>
</dbReference>
<dbReference type="KEGG" id="hsn:DV733_05105"/>
<dbReference type="STRING" id="1457250.GCA_000755225_03328"/>
<dbReference type="Proteomes" id="UP000296706">
    <property type="component" value="Chromosome"/>
</dbReference>
<comment type="subcellular location">
    <subcellularLocation>
        <location evidence="1">Membrane</location>
        <topology evidence="1">Multi-pass membrane protein</topology>
    </subcellularLocation>
</comment>
<accession>A0A4D6H9S8</accession>
<dbReference type="GO" id="GO:0006508">
    <property type="term" value="P:proteolysis"/>
    <property type="evidence" value="ECO:0007669"/>
    <property type="project" value="UniProtKB-KW"/>
</dbReference>
<dbReference type="Gene3D" id="1.20.1540.10">
    <property type="entry name" value="Rhomboid-like"/>
    <property type="match status" value="1"/>
</dbReference>